<gene>
    <name evidence="1" type="ORF">BDY19DRAFT_638613</name>
</gene>
<dbReference type="Proteomes" id="UP001055072">
    <property type="component" value="Unassembled WGS sequence"/>
</dbReference>
<reference evidence="1" key="1">
    <citation type="journal article" date="2021" name="Environ. Microbiol.">
        <title>Gene family expansions and transcriptome signatures uncover fungal adaptations to wood decay.</title>
        <authorList>
            <person name="Hage H."/>
            <person name="Miyauchi S."/>
            <person name="Viragh M."/>
            <person name="Drula E."/>
            <person name="Min B."/>
            <person name="Chaduli D."/>
            <person name="Navarro D."/>
            <person name="Favel A."/>
            <person name="Norest M."/>
            <person name="Lesage-Meessen L."/>
            <person name="Balint B."/>
            <person name="Merenyi Z."/>
            <person name="de Eugenio L."/>
            <person name="Morin E."/>
            <person name="Martinez A.T."/>
            <person name="Baldrian P."/>
            <person name="Stursova M."/>
            <person name="Martinez M.J."/>
            <person name="Novotny C."/>
            <person name="Magnuson J.K."/>
            <person name="Spatafora J.W."/>
            <person name="Maurice S."/>
            <person name="Pangilinan J."/>
            <person name="Andreopoulos W."/>
            <person name="LaButti K."/>
            <person name="Hundley H."/>
            <person name="Na H."/>
            <person name="Kuo A."/>
            <person name="Barry K."/>
            <person name="Lipzen A."/>
            <person name="Henrissat B."/>
            <person name="Riley R."/>
            <person name="Ahrendt S."/>
            <person name="Nagy L.G."/>
            <person name="Grigoriev I.V."/>
            <person name="Martin F."/>
            <person name="Rosso M.N."/>
        </authorList>
    </citation>
    <scope>NUCLEOTIDE SEQUENCE</scope>
    <source>
        <strain evidence="1">CBS 384.51</strain>
    </source>
</reference>
<dbReference type="EMBL" id="MU274905">
    <property type="protein sequence ID" value="KAI0091658.1"/>
    <property type="molecule type" value="Genomic_DNA"/>
</dbReference>
<comment type="caution">
    <text evidence="1">The sequence shown here is derived from an EMBL/GenBank/DDBJ whole genome shotgun (WGS) entry which is preliminary data.</text>
</comment>
<organism evidence="1 2">
    <name type="scientific">Irpex rosettiformis</name>
    <dbReference type="NCBI Taxonomy" id="378272"/>
    <lineage>
        <taxon>Eukaryota</taxon>
        <taxon>Fungi</taxon>
        <taxon>Dikarya</taxon>
        <taxon>Basidiomycota</taxon>
        <taxon>Agaricomycotina</taxon>
        <taxon>Agaricomycetes</taxon>
        <taxon>Polyporales</taxon>
        <taxon>Irpicaceae</taxon>
        <taxon>Irpex</taxon>
    </lineage>
</organism>
<proteinExistence type="predicted"/>
<evidence type="ECO:0000313" key="2">
    <source>
        <dbReference type="Proteomes" id="UP001055072"/>
    </source>
</evidence>
<accession>A0ACB8UBQ1</accession>
<evidence type="ECO:0000313" key="1">
    <source>
        <dbReference type="EMBL" id="KAI0091658.1"/>
    </source>
</evidence>
<protein>
    <submittedName>
        <fullName evidence="1">Uncharacterized protein</fullName>
    </submittedName>
</protein>
<name>A0ACB8UBQ1_9APHY</name>
<sequence>MLIKNMDEMLVNGSMGTVVEFIEPAQYLTNPEDPYTSNPVKPPSKAEGNAKGSKGSASVEQKWPVVEFLNPKRKVLITPESFKTELPSGEVQVSRTQVSGSRAFSL</sequence>
<keyword evidence="2" id="KW-1185">Reference proteome</keyword>